<dbReference type="InterPro" id="IPR006094">
    <property type="entry name" value="Oxid_FAD_bind_N"/>
</dbReference>
<accession>A0A231V0B4</accession>
<dbReference type="InterPro" id="IPR016172">
    <property type="entry name" value="D-lactate_DH_C-sub1"/>
</dbReference>
<dbReference type="InterPro" id="IPR036318">
    <property type="entry name" value="FAD-bd_PCMH-like_sf"/>
</dbReference>
<dbReference type="Gene3D" id="3.30.1370.20">
    <property type="entry name" value="D-lactate dehydrogenase, cap domain, subdomain 2"/>
    <property type="match status" value="1"/>
</dbReference>
<evidence type="ECO:0000256" key="5">
    <source>
        <dbReference type="HAMAP-Rule" id="MF_02092"/>
    </source>
</evidence>
<feature type="binding site" evidence="5 7">
    <location>
        <position position="136"/>
    </location>
    <ligand>
        <name>FAD</name>
        <dbReference type="ChEBI" id="CHEBI:57692"/>
    </ligand>
</feature>
<evidence type="ECO:0000259" key="8">
    <source>
        <dbReference type="PROSITE" id="PS51387"/>
    </source>
</evidence>
<dbReference type="InterPro" id="IPR016169">
    <property type="entry name" value="FAD-bd_PCMH_sub2"/>
</dbReference>
<evidence type="ECO:0000313" key="9">
    <source>
        <dbReference type="EMBL" id="OXT01612.1"/>
    </source>
</evidence>
<dbReference type="GO" id="GO:0071949">
    <property type="term" value="F:FAD binding"/>
    <property type="evidence" value="ECO:0007669"/>
    <property type="project" value="InterPro"/>
</dbReference>
<keyword evidence="2 5" id="KW-0285">Flavoprotein</keyword>
<protein>
    <recommendedName>
        <fullName evidence="5">Quinone-dependent D-lactate dehydrogenase</fullName>
        <ecNumber evidence="5">1.1.5.12</ecNumber>
    </recommendedName>
    <alternativeName>
        <fullName evidence="5">D-lactate dehydrogenase</fullName>
        <shortName evidence="5">D-LDH</shortName>
    </alternativeName>
</protein>
<dbReference type="EMBL" id="NBYO01000001">
    <property type="protein sequence ID" value="OXT01612.1"/>
    <property type="molecule type" value="Genomic_DNA"/>
</dbReference>
<comment type="subcellular location">
    <subcellularLocation>
        <location evidence="5">Cell inner membrane</location>
        <topology evidence="5">Peripheral membrane protein</topology>
        <orientation evidence="5">Cytoplasmic side</orientation>
    </subcellularLocation>
</comment>
<dbReference type="PIRSF" id="PIRSF000101">
    <property type="entry name" value="D-lactate_dh"/>
    <property type="match status" value="1"/>
</dbReference>
<keyword evidence="5" id="KW-1003">Cell membrane</keyword>
<keyword evidence="5" id="KW-0472">Membrane</keyword>
<dbReference type="AlphaFoldDB" id="A0A231V0B4"/>
<comment type="caution">
    <text evidence="9">The sequence shown here is derived from an EMBL/GenBank/DDBJ whole genome shotgun (WGS) entry which is preliminary data.</text>
</comment>
<dbReference type="Pfam" id="PF01565">
    <property type="entry name" value="FAD_binding_4"/>
    <property type="match status" value="1"/>
</dbReference>
<evidence type="ECO:0000256" key="3">
    <source>
        <dbReference type="ARBA" id="ARBA00022827"/>
    </source>
</evidence>
<dbReference type="EC" id="1.1.5.12" evidence="5"/>
<comment type="similarity">
    <text evidence="5">Belongs to the quinone-dependent D-lactate dehydrogenase family.</text>
</comment>
<evidence type="ECO:0000313" key="10">
    <source>
        <dbReference type="Proteomes" id="UP000215405"/>
    </source>
</evidence>
<feature type="binding site" evidence="5 7">
    <location>
        <begin position="78"/>
        <end position="79"/>
    </location>
    <ligand>
        <name>FAD</name>
        <dbReference type="ChEBI" id="CHEBI:57692"/>
    </ligand>
</feature>
<organism evidence="9 10">
    <name type="scientific">Notoacmeibacter marinus</name>
    <dbReference type="NCBI Taxonomy" id="1876515"/>
    <lineage>
        <taxon>Bacteria</taxon>
        <taxon>Pseudomonadati</taxon>
        <taxon>Pseudomonadota</taxon>
        <taxon>Alphaproteobacteria</taxon>
        <taxon>Hyphomicrobiales</taxon>
        <taxon>Notoacmeibacteraceae</taxon>
        <taxon>Notoacmeibacter</taxon>
    </lineage>
</organism>
<dbReference type="GO" id="GO:0031234">
    <property type="term" value="C:extrinsic component of cytoplasmic side of plasma membrane"/>
    <property type="evidence" value="ECO:0007669"/>
    <property type="project" value="UniProtKB-UniRule"/>
</dbReference>
<keyword evidence="3 5" id="KW-0274">FAD</keyword>
<reference evidence="10" key="1">
    <citation type="journal article" date="2017" name="Int. J. Syst. Evol. Microbiol.">
        <title>Notoacmeibacter marinus gen. nov., sp. nov., isolated from the gut of a limpet and proposal of Notoacmeibacteraceae fam. nov. in the order Rhizobiales of the class Alphaproteobacteria.</title>
        <authorList>
            <person name="Huang Z."/>
            <person name="Guo F."/>
            <person name="Lai Q."/>
        </authorList>
    </citation>
    <scope>NUCLEOTIDE SEQUENCE [LARGE SCALE GENOMIC DNA]</scope>
    <source>
        <strain evidence="10">XMTR2A4</strain>
    </source>
</reference>
<dbReference type="PROSITE" id="PS51387">
    <property type="entry name" value="FAD_PCMH"/>
    <property type="match status" value="1"/>
</dbReference>
<dbReference type="GO" id="GO:0055085">
    <property type="term" value="P:transmembrane transport"/>
    <property type="evidence" value="ECO:0007669"/>
    <property type="project" value="InterPro"/>
</dbReference>
<dbReference type="GO" id="GO:0048038">
    <property type="term" value="F:quinone binding"/>
    <property type="evidence" value="ECO:0007669"/>
    <property type="project" value="UniProtKB-KW"/>
</dbReference>
<evidence type="ECO:0000256" key="4">
    <source>
        <dbReference type="ARBA" id="ARBA00023002"/>
    </source>
</evidence>
<dbReference type="InterPro" id="IPR016164">
    <property type="entry name" value="FAD-linked_Oxase-like_C"/>
</dbReference>
<dbReference type="InterPro" id="IPR016173">
    <property type="entry name" value="D-lactate_DH_C-sub2"/>
</dbReference>
<dbReference type="InterPro" id="IPR012256">
    <property type="entry name" value="D_lactate_DH"/>
</dbReference>
<feature type="binding site" evidence="7">
    <location>
        <position position="250"/>
    </location>
    <ligand>
        <name>FAD</name>
        <dbReference type="ChEBI" id="CHEBI:57692"/>
    </ligand>
</feature>
<proteinExistence type="inferred from homology"/>
<evidence type="ECO:0000256" key="2">
    <source>
        <dbReference type="ARBA" id="ARBA00022630"/>
    </source>
</evidence>
<comment type="function">
    <text evidence="5 6">Catalyzes the oxidation of D-lactate to pyruvate.</text>
</comment>
<evidence type="ECO:0000256" key="6">
    <source>
        <dbReference type="PIRNR" id="PIRNR000101"/>
    </source>
</evidence>
<name>A0A231V0B4_9HYPH</name>
<dbReference type="GO" id="GO:0022904">
    <property type="term" value="P:respiratory electron transport chain"/>
    <property type="evidence" value="ECO:0007669"/>
    <property type="project" value="InterPro"/>
</dbReference>
<evidence type="ECO:0000256" key="7">
    <source>
        <dbReference type="PIRSR" id="PIRSR000101-1"/>
    </source>
</evidence>
<dbReference type="SUPFAM" id="SSF55103">
    <property type="entry name" value="FAD-linked oxidases, C-terminal domain"/>
    <property type="match status" value="1"/>
</dbReference>
<dbReference type="PANTHER" id="PTHR43716:SF1">
    <property type="entry name" value="D-2-HYDROXYGLUTARATE DEHYDROGENASE, MITOCHONDRIAL"/>
    <property type="match status" value="1"/>
</dbReference>
<dbReference type="HAMAP" id="MF_02092">
    <property type="entry name" value="DLDH_Dld"/>
    <property type="match status" value="1"/>
</dbReference>
<feature type="binding site" evidence="5 7">
    <location>
        <position position="153"/>
    </location>
    <ligand>
        <name>FAD</name>
        <dbReference type="ChEBI" id="CHEBI:57692"/>
    </ligand>
</feature>
<dbReference type="PANTHER" id="PTHR43716">
    <property type="entry name" value="D-2-HYDROXYGLUTARATE DEHYDROGENASE, MITOCHONDRIAL"/>
    <property type="match status" value="1"/>
</dbReference>
<evidence type="ECO:0000256" key="1">
    <source>
        <dbReference type="ARBA" id="ARBA00001974"/>
    </source>
</evidence>
<dbReference type="InterPro" id="IPR016167">
    <property type="entry name" value="FAD-bd_PCMH_sub1"/>
</dbReference>
<feature type="binding site" evidence="5 7">
    <location>
        <begin position="70"/>
        <end position="74"/>
    </location>
    <ligand>
        <name>FAD</name>
        <dbReference type="ChEBI" id="CHEBI:57692"/>
    </ligand>
</feature>
<dbReference type="InterPro" id="IPR015409">
    <property type="entry name" value="Lactate_DH_C"/>
</dbReference>
<sequence>MSGENLIDELSSIVGRRRCLTDPASTERYRSGFRSGEGEAIAVVIPGTLVEMWRALQAIVAADCIIICQAANTGLTEGSAPKGVYERDVVIISTLRLDRLHLLDEGRQVVSHPGGTLFALEKLLDPLGRQPHSVIGSSCIGASIIGGVCNNSGGALVRRGPAYTELALFARIDTEGDLELVNHLGIDLGDTPEEMLGRLDRGEIDPASVQHDTGRASDDSYGERVRDIDAETPGRFNADPRGLHEASGSAGKIAIFAVRLDTFAAETGEKVFYIGTNDTTALTAMRRRLLSELDELPVSGEYLHRECFDIAHRYGKDTVMMIDWLGTDRLPFFFALKGAVDARARKWRFLPANLTDRVMQTLSQMTPETLPKRMLAFRDRFEHHLILKVSGPTAAATEAILTDTIGEDGFFVCNETETKKAMLHRFAAAGAAVRYAAVRNYAPEAIVALDIALRRNDDDWFEKLPPELEDEIEAKLYYGHFLCHVLHQDYVVRPGVDPNVVKAKMLALLDKRGAEYPAEHNVGHLYKAKPALRAHYEKLDPTNSFNPGIGKTSRERHYGRSCGCGGRSDEAAAE</sequence>
<dbReference type="Gene3D" id="3.30.43.10">
    <property type="entry name" value="Uridine Diphospho-n-acetylenolpyruvylglucosamine Reductase, domain 2"/>
    <property type="match status" value="1"/>
</dbReference>
<feature type="domain" description="FAD-binding PCMH-type" evidence="8">
    <location>
        <begin position="36"/>
        <end position="209"/>
    </location>
</feature>
<keyword evidence="10" id="KW-1185">Reference proteome</keyword>
<dbReference type="GO" id="GO:0102029">
    <property type="term" value="F:D-lactate dehydrogenase (quinone) activity"/>
    <property type="evidence" value="ECO:0007669"/>
    <property type="project" value="UniProtKB-EC"/>
</dbReference>
<gene>
    <name evidence="5" type="primary">dld</name>
    <name evidence="9" type="ORF">B7H23_01155</name>
</gene>
<dbReference type="Gene3D" id="3.30.70.610">
    <property type="entry name" value="D-lactate dehydrogenase, cap domain, subdomain 1"/>
    <property type="match status" value="2"/>
</dbReference>
<comment type="catalytic activity">
    <reaction evidence="5 6">
        <text>(R)-lactate + a quinone = a quinol + pyruvate</text>
        <dbReference type="Rhea" id="RHEA:51468"/>
        <dbReference type="ChEBI" id="CHEBI:15361"/>
        <dbReference type="ChEBI" id="CHEBI:16004"/>
        <dbReference type="ChEBI" id="CHEBI:24646"/>
        <dbReference type="ChEBI" id="CHEBI:132124"/>
        <dbReference type="EC" id="1.1.5.12"/>
    </reaction>
</comment>
<dbReference type="GO" id="GO:0006089">
    <property type="term" value="P:lactate metabolic process"/>
    <property type="evidence" value="ECO:0007669"/>
    <property type="project" value="UniProtKB-UniRule"/>
</dbReference>
<dbReference type="Proteomes" id="UP000215405">
    <property type="component" value="Unassembled WGS sequence"/>
</dbReference>
<dbReference type="RefSeq" id="WP_094075580.1">
    <property type="nucleotide sequence ID" value="NZ_NBYO01000001.1"/>
</dbReference>
<dbReference type="NCBIfam" id="NF008387">
    <property type="entry name" value="PRK11183.1"/>
    <property type="match status" value="1"/>
</dbReference>
<feature type="binding site" evidence="5 7">
    <location>
        <position position="143"/>
    </location>
    <ligand>
        <name>FAD</name>
        <dbReference type="ChEBI" id="CHEBI:57692"/>
    </ligand>
</feature>
<dbReference type="SUPFAM" id="SSF56176">
    <property type="entry name" value="FAD-binding/transporter-associated domain-like"/>
    <property type="match status" value="1"/>
</dbReference>
<dbReference type="Pfam" id="PF09330">
    <property type="entry name" value="Lact-deh-memb"/>
    <property type="match status" value="1"/>
</dbReference>
<feature type="binding site" evidence="5 7">
    <location>
        <position position="255"/>
    </location>
    <ligand>
        <name>FAD</name>
        <dbReference type="ChEBI" id="CHEBI:57692"/>
    </ligand>
</feature>
<comment type="cofactor">
    <cofactor evidence="1 5 6 7">
        <name>FAD</name>
        <dbReference type="ChEBI" id="CHEBI:57692"/>
    </cofactor>
</comment>
<keyword evidence="5 6" id="KW-0874">Quinone</keyword>
<dbReference type="InterPro" id="IPR016166">
    <property type="entry name" value="FAD-bd_PCMH"/>
</dbReference>
<dbReference type="InterPro" id="IPR051264">
    <property type="entry name" value="FAD-oxidored/transferase_4"/>
</dbReference>
<keyword evidence="4 5" id="KW-0560">Oxidoreductase</keyword>
<keyword evidence="5" id="KW-0997">Cell inner membrane</keyword>
<dbReference type="GO" id="GO:0004458">
    <property type="term" value="F:D-lactate dehydrogenase (cytochrome) activity"/>
    <property type="evidence" value="ECO:0007669"/>
    <property type="project" value="UniProtKB-UniRule"/>
</dbReference>
<dbReference type="Gene3D" id="3.30.465.10">
    <property type="match status" value="1"/>
</dbReference>